<dbReference type="InterPro" id="IPR029045">
    <property type="entry name" value="ClpP/crotonase-like_dom_sf"/>
</dbReference>
<dbReference type="Pfam" id="PF00378">
    <property type="entry name" value="ECH_1"/>
    <property type="match status" value="1"/>
</dbReference>
<comment type="similarity">
    <text evidence="1">Belongs to the enoyl-CoA hydratase/isomerase family.</text>
</comment>
<reference evidence="3" key="1">
    <citation type="journal article" date="2019" name="Int. J. Syst. Evol. Microbiol.">
        <title>The Global Catalogue of Microorganisms (GCM) 10K type strain sequencing project: providing services to taxonomists for standard genome sequencing and annotation.</title>
        <authorList>
            <consortium name="The Broad Institute Genomics Platform"/>
            <consortium name="The Broad Institute Genome Sequencing Center for Infectious Disease"/>
            <person name="Wu L."/>
            <person name="Ma J."/>
        </authorList>
    </citation>
    <scope>NUCLEOTIDE SEQUENCE [LARGE SCALE GENOMIC DNA]</scope>
    <source>
        <strain evidence="3">JCM 19134</strain>
    </source>
</reference>
<proteinExistence type="inferred from homology"/>
<gene>
    <name evidence="2" type="ORF">GCM10025791_07600</name>
</gene>
<protein>
    <submittedName>
        <fullName evidence="2">Enoyl-CoA hydratase-related protein</fullName>
    </submittedName>
</protein>
<evidence type="ECO:0000313" key="2">
    <source>
        <dbReference type="EMBL" id="GAA4933423.1"/>
    </source>
</evidence>
<keyword evidence="3" id="KW-1185">Reference proteome</keyword>
<evidence type="ECO:0000313" key="3">
    <source>
        <dbReference type="Proteomes" id="UP001409585"/>
    </source>
</evidence>
<organism evidence="2 3">
    <name type="scientific">Halioxenophilus aromaticivorans</name>
    <dbReference type="NCBI Taxonomy" id="1306992"/>
    <lineage>
        <taxon>Bacteria</taxon>
        <taxon>Pseudomonadati</taxon>
        <taxon>Pseudomonadota</taxon>
        <taxon>Gammaproteobacteria</taxon>
        <taxon>Alteromonadales</taxon>
        <taxon>Alteromonadaceae</taxon>
        <taxon>Halioxenophilus</taxon>
    </lineage>
</organism>
<dbReference type="Gene3D" id="1.10.12.10">
    <property type="entry name" value="Lyase 2-enoyl-coa Hydratase, Chain A, domain 2"/>
    <property type="match status" value="1"/>
</dbReference>
<name>A0AAV3TZN3_9ALTE</name>
<dbReference type="CDD" id="cd06558">
    <property type="entry name" value="crotonase-like"/>
    <property type="match status" value="1"/>
</dbReference>
<accession>A0AAV3TZN3</accession>
<dbReference type="Gene3D" id="3.90.226.10">
    <property type="entry name" value="2-enoyl-CoA Hydratase, Chain A, domain 1"/>
    <property type="match status" value="1"/>
</dbReference>
<dbReference type="GO" id="GO:0003824">
    <property type="term" value="F:catalytic activity"/>
    <property type="evidence" value="ECO:0007669"/>
    <property type="project" value="UniProtKB-ARBA"/>
</dbReference>
<sequence>MPLRASRKQAANMSEYQTILVDTSDSGVTTITFNRPKSRNALNRLCRLETIDAIRAANCDKAVRVVVLAGNGNGFCAGADLTEESPGMAEDGWGTRQLRYEYNPIIEGILSAEKPFIAAVNGAAAGFGASIALACDFTVMAEDAYLYSAFGGIGLTADGGLHKMLSEYVGQKKAYEMIALSQKLSAQQCEHYGMANAVVPAQVLMAKAQELAQQVAAAAPLTLRYSKLLLKESKTSSVEQIAEREAQLQNYCIRSKDFAEGMAAFFEKRPAKFTGE</sequence>
<dbReference type="PANTHER" id="PTHR43459:SF1">
    <property type="entry name" value="EG:BACN32G11.4 PROTEIN"/>
    <property type="match status" value="1"/>
</dbReference>
<evidence type="ECO:0000256" key="1">
    <source>
        <dbReference type="ARBA" id="ARBA00005254"/>
    </source>
</evidence>
<dbReference type="InterPro" id="IPR001753">
    <property type="entry name" value="Enoyl-CoA_hydra/iso"/>
</dbReference>
<comment type="caution">
    <text evidence="2">The sequence shown here is derived from an EMBL/GenBank/DDBJ whole genome shotgun (WGS) entry which is preliminary data.</text>
</comment>
<dbReference type="SUPFAM" id="SSF52096">
    <property type="entry name" value="ClpP/crotonase"/>
    <property type="match status" value="1"/>
</dbReference>
<dbReference type="Proteomes" id="UP001409585">
    <property type="component" value="Unassembled WGS sequence"/>
</dbReference>
<dbReference type="PANTHER" id="PTHR43459">
    <property type="entry name" value="ENOYL-COA HYDRATASE"/>
    <property type="match status" value="1"/>
</dbReference>
<dbReference type="EMBL" id="BAABLX010000007">
    <property type="protein sequence ID" value="GAA4933423.1"/>
    <property type="molecule type" value="Genomic_DNA"/>
</dbReference>
<dbReference type="InterPro" id="IPR014748">
    <property type="entry name" value="Enoyl-CoA_hydra_C"/>
</dbReference>
<dbReference type="AlphaFoldDB" id="A0AAV3TZN3"/>